<keyword evidence="2" id="KW-1185">Reference proteome</keyword>
<evidence type="ECO:0000313" key="1">
    <source>
        <dbReference type="EMBL" id="WOK07127.1"/>
    </source>
</evidence>
<dbReference type="EMBL" id="CP136051">
    <property type="protein sequence ID" value="WOK07127.1"/>
    <property type="molecule type" value="Genomic_DNA"/>
</dbReference>
<dbReference type="Gene3D" id="3.10.450.50">
    <property type="match status" value="1"/>
</dbReference>
<evidence type="ECO:0000313" key="2">
    <source>
        <dbReference type="Proteomes" id="UP001302349"/>
    </source>
</evidence>
<organism evidence="1 2">
    <name type="scientific">Imperialibacter roseus</name>
    <dbReference type="NCBI Taxonomy" id="1324217"/>
    <lineage>
        <taxon>Bacteria</taxon>
        <taxon>Pseudomonadati</taxon>
        <taxon>Bacteroidota</taxon>
        <taxon>Cytophagia</taxon>
        <taxon>Cytophagales</taxon>
        <taxon>Flammeovirgaceae</taxon>
        <taxon>Imperialibacter</taxon>
    </lineage>
</organism>
<dbReference type="SUPFAM" id="SSF54427">
    <property type="entry name" value="NTF2-like"/>
    <property type="match status" value="1"/>
</dbReference>
<dbReference type="RefSeq" id="WP_317489814.1">
    <property type="nucleotide sequence ID" value="NZ_CP136051.1"/>
</dbReference>
<name>A0ABZ0IQ03_9BACT</name>
<dbReference type="Proteomes" id="UP001302349">
    <property type="component" value="Chromosome"/>
</dbReference>
<gene>
    <name evidence="1" type="ORF">RT717_00645</name>
</gene>
<accession>A0ABZ0IQ03</accession>
<reference evidence="1 2" key="1">
    <citation type="journal article" date="2023" name="Microbiol. Resour. Announc.">
        <title>Complete Genome Sequence of Imperialibacter roseus strain P4T.</title>
        <authorList>
            <person name="Tizabi D.R."/>
            <person name="Bachvaroff T."/>
            <person name="Hill R.T."/>
        </authorList>
    </citation>
    <scope>NUCLEOTIDE SEQUENCE [LARGE SCALE GENOMIC DNA]</scope>
    <source>
        <strain evidence="1 2">P4T</strain>
    </source>
</reference>
<sequence>MHVKVASVSNVIFFVALLALPQKTAAQDSVEGLIQVERDFAAFCGDNGLPEAWVKFFAPDGLVFQPHPKNAQEVNSAKIPSPKPAASTLYWEPYHGATSIGGDLGFNTGPWRITSNTSNGQPPQYGYFFSVWKKQPSGEWKVLLDLGTTAPAAGPEHVFGAEYDIRKREADNGKSKAESLEEADYLFNVMATKGIKAAYQKMASTNLLSTINGFHPFYNKRSFLSWISSEASPYMKGAAIFSTIDSGTSVSQDLGYSYGSYEINALMKEKGYFVRIWRRNPQGYWYLAAEILSDNVKSRS</sequence>
<proteinExistence type="predicted"/>
<protein>
    <submittedName>
        <fullName evidence="1">Nuclear transport factor 2 family protein</fullName>
    </submittedName>
</protein>
<dbReference type="InterPro" id="IPR032710">
    <property type="entry name" value="NTF2-like_dom_sf"/>
</dbReference>